<dbReference type="RefSeq" id="WP_235227007.1">
    <property type="nucleotide sequence ID" value="NZ_JAKGAQ010000005.1"/>
</dbReference>
<dbReference type="EMBL" id="JAKGAQ010000005">
    <property type="protein sequence ID" value="MCF2872676.1"/>
    <property type="molecule type" value="Genomic_DNA"/>
</dbReference>
<gene>
    <name evidence="1" type="ORF">L0664_16510</name>
</gene>
<reference evidence="1 2" key="1">
    <citation type="submission" date="2022-01" db="EMBL/GenBank/DDBJ databases">
        <title>Octadecabacter sp. nov., isolated from a marine alga.</title>
        <authorList>
            <person name="Jin M.S."/>
            <person name="Kim H.M."/>
            <person name="Han D.M."/>
            <person name="Jung J.J."/>
            <person name="Jeon C.O."/>
        </authorList>
    </citation>
    <scope>NUCLEOTIDE SEQUENCE [LARGE SCALE GENOMIC DNA]</scope>
    <source>
        <strain evidence="1 2">G9-8</strain>
    </source>
</reference>
<name>A0ABS9CZH6_9RHOB</name>
<evidence type="ECO:0000313" key="2">
    <source>
        <dbReference type="Proteomes" id="UP001200557"/>
    </source>
</evidence>
<accession>A0ABS9CZH6</accession>
<sequence length="157" mass="16958">MENEENEDFTLSLTGDGIDLVKQVDRKAALAILSIVWGEAAPQLAPATQSAGGPNADVTRLESRQSMGEFLDDANASTSKERIVSIGYYLRTQKGVDAFTKDDLVAGFRSAHEPLPKNITRDISTTAAARWIEEIDSSGSFYVTSTGAKVVNEKFGK</sequence>
<keyword evidence="2" id="KW-1185">Reference proteome</keyword>
<dbReference type="Proteomes" id="UP001200557">
    <property type="component" value="Unassembled WGS sequence"/>
</dbReference>
<protein>
    <submittedName>
        <fullName evidence="1">Uncharacterized protein</fullName>
    </submittedName>
</protein>
<proteinExistence type="predicted"/>
<organism evidence="1 2">
    <name type="scientific">Octadecabacter dasysiphoniae</name>
    <dbReference type="NCBI Taxonomy" id="2909341"/>
    <lineage>
        <taxon>Bacteria</taxon>
        <taxon>Pseudomonadati</taxon>
        <taxon>Pseudomonadota</taxon>
        <taxon>Alphaproteobacteria</taxon>
        <taxon>Rhodobacterales</taxon>
        <taxon>Roseobacteraceae</taxon>
        <taxon>Octadecabacter</taxon>
    </lineage>
</organism>
<evidence type="ECO:0000313" key="1">
    <source>
        <dbReference type="EMBL" id="MCF2872676.1"/>
    </source>
</evidence>
<comment type="caution">
    <text evidence="1">The sequence shown here is derived from an EMBL/GenBank/DDBJ whole genome shotgun (WGS) entry which is preliminary data.</text>
</comment>